<sequence length="113" mass="12237">MPLSMFFFSCFCVCWFPSPPFASSQVVLFAHAAHAFATSLHQGRKVRSFRGLLASLSKVRGGGEGRMPSLCALCLGDGSSAFLISLRAARDPGTKLRRAKKEKSSSLCVFLFS</sequence>
<reference evidence="2" key="1">
    <citation type="journal article" date="2018" name="PLoS Negl. Trop. Dis.">
        <title>Sialome diversity of ticks revealed by RNAseq of single tick salivary glands.</title>
        <authorList>
            <person name="Perner J."/>
            <person name="Kropackova S."/>
            <person name="Kopacek P."/>
            <person name="Ribeiro J.M."/>
        </authorList>
    </citation>
    <scope>NUCLEOTIDE SEQUENCE</scope>
    <source>
        <strain evidence="2">Siblings of single egg batch collected in Ceske Budejovice</strain>
        <tissue evidence="2">Salivary glands</tissue>
    </source>
</reference>
<protein>
    <submittedName>
        <fullName evidence="2">Putative secreted protein</fullName>
    </submittedName>
</protein>
<name>A0A147BU76_IXORI</name>
<organism evidence="2">
    <name type="scientific">Ixodes ricinus</name>
    <name type="common">Common tick</name>
    <name type="synonym">Acarus ricinus</name>
    <dbReference type="NCBI Taxonomy" id="34613"/>
    <lineage>
        <taxon>Eukaryota</taxon>
        <taxon>Metazoa</taxon>
        <taxon>Ecdysozoa</taxon>
        <taxon>Arthropoda</taxon>
        <taxon>Chelicerata</taxon>
        <taxon>Arachnida</taxon>
        <taxon>Acari</taxon>
        <taxon>Parasitiformes</taxon>
        <taxon>Ixodida</taxon>
        <taxon>Ixodoidea</taxon>
        <taxon>Ixodidae</taxon>
        <taxon>Ixodinae</taxon>
        <taxon>Ixodes</taxon>
    </lineage>
</organism>
<dbReference type="EMBL" id="GEGO01001068">
    <property type="protein sequence ID" value="JAR94336.1"/>
    <property type="molecule type" value="Transcribed_RNA"/>
</dbReference>
<feature type="chain" id="PRO_5007543102" evidence="1">
    <location>
        <begin position="25"/>
        <end position="113"/>
    </location>
</feature>
<feature type="signal peptide" evidence="1">
    <location>
        <begin position="1"/>
        <end position="24"/>
    </location>
</feature>
<proteinExistence type="predicted"/>
<dbReference type="AlphaFoldDB" id="A0A147BU76"/>
<evidence type="ECO:0000256" key="1">
    <source>
        <dbReference type="SAM" id="SignalP"/>
    </source>
</evidence>
<keyword evidence="1" id="KW-0732">Signal</keyword>
<evidence type="ECO:0000313" key="2">
    <source>
        <dbReference type="EMBL" id="JAR94336.1"/>
    </source>
</evidence>
<accession>A0A147BU76</accession>